<gene>
    <name evidence="2" type="ORF">K3148_11340</name>
</gene>
<feature type="transmembrane region" description="Helical" evidence="1">
    <location>
        <begin position="203"/>
        <end position="223"/>
    </location>
</feature>
<sequence length="234" mass="26707">MANQRIMQRFAKWHIWLGWLVGVPILMWTVTGLIMVIKPIEEVRGNHLRKEVTERALPPDTNISVALPSESTEPVRSVTTQVERGETVTRITYMDGTSERFRTNGVKMSPLSEVEARLIVGERIHGGDKVVSTARYEADAVPFDFRRPMPVWQVVLEDGTHVYVGTETGAIEAVRTRWWRTFDFVWGLHIMDLETREDTSHPILILFALLGVIGSLLGCVLMFRRRKARPQVTT</sequence>
<dbReference type="Proteomes" id="UP000824281">
    <property type="component" value="Chromosome"/>
</dbReference>
<protein>
    <submittedName>
        <fullName evidence="2">PepSY domain-containing protein</fullName>
    </submittedName>
</protein>
<evidence type="ECO:0000313" key="2">
    <source>
        <dbReference type="EMBL" id="QZD89402.1"/>
    </source>
</evidence>
<keyword evidence="3" id="KW-1185">Reference proteome</keyword>
<evidence type="ECO:0000313" key="3">
    <source>
        <dbReference type="Proteomes" id="UP000824281"/>
    </source>
</evidence>
<name>A0ABX8ZKC1_9SPHN</name>
<organism evidence="2 3">
    <name type="scientific">Qipengyuania aurantiaca</name>
    <dbReference type="NCBI Taxonomy" id="2867233"/>
    <lineage>
        <taxon>Bacteria</taxon>
        <taxon>Pseudomonadati</taxon>
        <taxon>Pseudomonadota</taxon>
        <taxon>Alphaproteobacteria</taxon>
        <taxon>Sphingomonadales</taxon>
        <taxon>Erythrobacteraceae</taxon>
        <taxon>Qipengyuania</taxon>
    </lineage>
</organism>
<evidence type="ECO:0000256" key="1">
    <source>
        <dbReference type="SAM" id="Phobius"/>
    </source>
</evidence>
<keyword evidence="1" id="KW-0472">Membrane</keyword>
<proteinExistence type="predicted"/>
<dbReference type="InterPro" id="IPR005625">
    <property type="entry name" value="PepSY-ass_TM"/>
</dbReference>
<feature type="transmembrane region" description="Helical" evidence="1">
    <location>
        <begin position="15"/>
        <end position="37"/>
    </location>
</feature>
<dbReference type="Pfam" id="PF03929">
    <property type="entry name" value="PepSY_TM"/>
    <property type="match status" value="1"/>
</dbReference>
<dbReference type="EMBL" id="CP081295">
    <property type="protein sequence ID" value="QZD89402.1"/>
    <property type="molecule type" value="Genomic_DNA"/>
</dbReference>
<dbReference type="RefSeq" id="WP_221424885.1">
    <property type="nucleotide sequence ID" value="NZ_CP081295.1"/>
</dbReference>
<keyword evidence="1" id="KW-1133">Transmembrane helix</keyword>
<accession>A0ABX8ZKC1</accession>
<keyword evidence="1" id="KW-0812">Transmembrane</keyword>
<reference evidence="2 3" key="1">
    <citation type="submission" date="2021-08" db="EMBL/GenBank/DDBJ databases">
        <title>Comparative Genomics Analysis of the Genus Qipengyuania Reveals Extensive Genetic Diversity and Metabolic Versatility, Including the Description of Fifteen Novel Species.</title>
        <authorList>
            <person name="Liu Y."/>
        </authorList>
    </citation>
    <scope>NUCLEOTIDE SEQUENCE [LARGE SCALE GENOMIC DNA]</scope>
    <source>
        <strain evidence="2 3">1NDH13</strain>
    </source>
</reference>